<evidence type="ECO:0000313" key="1">
    <source>
        <dbReference type="EMBL" id="CRY97465.1"/>
    </source>
</evidence>
<dbReference type="AlphaFoldDB" id="A0A0H5Q7U1"/>
<organism evidence="1">
    <name type="scientific">uncultured prokaryote</name>
    <dbReference type="NCBI Taxonomy" id="198431"/>
    <lineage>
        <taxon>unclassified sequences</taxon>
        <taxon>environmental samples</taxon>
    </lineage>
</organism>
<dbReference type="EMBL" id="LN854097">
    <property type="protein sequence ID" value="CRY97465.1"/>
    <property type="molecule type" value="Genomic_DNA"/>
</dbReference>
<name>A0A0H5Q7U1_9ZZZZ</name>
<protein>
    <submittedName>
        <fullName evidence="1">Uncharacterized protein</fullName>
    </submittedName>
</protein>
<reference evidence="1" key="1">
    <citation type="submission" date="2015-06" db="EMBL/GenBank/DDBJ databases">
        <authorList>
            <person name="Joergensen T."/>
        </authorList>
    </citation>
    <scope>NUCLEOTIDE SEQUENCE</scope>
    <source>
        <strain evidence="1">RGFK1569</strain>
    </source>
</reference>
<reference evidence="1" key="2">
    <citation type="submission" date="2015-07" db="EMBL/GenBank/DDBJ databases">
        <title>Plasmids, circular viruses and viroids from rat gut.</title>
        <authorList>
            <person name="Jorgensen T.J."/>
            <person name="Hansen M.A."/>
            <person name="Xu Z."/>
            <person name="Tabak M.A."/>
            <person name="Sorensen S.J."/>
            <person name="Hansen L.H."/>
        </authorList>
    </citation>
    <scope>NUCLEOTIDE SEQUENCE</scope>
    <source>
        <strain evidence="1">RGFK1569</strain>
    </source>
</reference>
<sequence length="199" mass="20759">MPVRQITIEWTVQNSRPGVSVLAFDSAGDVEAQRQGLQDALNLMDTVLMPQTSWHIAGEGREFDAATGELVAAWIGVAPLNGAGDGSGAFAVPNASMALARLNTGVVQDGRFIKGRTFIPGLAAANTMGGELSGGAISTIGGAFNSLVLDDLGLSVWHRPRKAGMDPVTGDPIAARAGSLVPVENVTVWNELAVLTRRR</sequence>
<proteinExistence type="predicted"/>
<accession>A0A0H5Q7U1</accession>